<feature type="compositionally biased region" description="Basic and acidic residues" evidence="4">
    <location>
        <begin position="77"/>
        <end position="91"/>
    </location>
</feature>
<dbReference type="InterPro" id="IPR011011">
    <property type="entry name" value="Znf_FYVE_PHD"/>
</dbReference>
<dbReference type="Proteomes" id="UP001304895">
    <property type="component" value="Unassembled WGS sequence"/>
</dbReference>
<feature type="compositionally biased region" description="Basic residues" evidence="4">
    <location>
        <begin position="445"/>
        <end position="455"/>
    </location>
</feature>
<feature type="compositionally biased region" description="Pro residues" evidence="4">
    <location>
        <begin position="423"/>
        <end position="435"/>
    </location>
</feature>
<dbReference type="PANTHER" id="PTHR47793:SF1">
    <property type="entry name" value="HISTONE DEACETYLASE COMPLEX SUBUNIT CTI6"/>
    <property type="match status" value="1"/>
</dbReference>
<evidence type="ECO:0000313" key="7">
    <source>
        <dbReference type="Proteomes" id="UP001304895"/>
    </source>
</evidence>
<dbReference type="InterPro" id="IPR019786">
    <property type="entry name" value="Zinc_finger_PHD-type_CS"/>
</dbReference>
<dbReference type="SMART" id="SM00249">
    <property type="entry name" value="PHD"/>
    <property type="match status" value="1"/>
</dbReference>
<keyword evidence="3" id="KW-0862">Zinc</keyword>
<dbReference type="PROSITE" id="PS01359">
    <property type="entry name" value="ZF_PHD_1"/>
    <property type="match status" value="1"/>
</dbReference>
<feature type="compositionally biased region" description="Polar residues" evidence="4">
    <location>
        <begin position="212"/>
        <end position="221"/>
    </location>
</feature>
<evidence type="ECO:0000313" key="6">
    <source>
        <dbReference type="EMBL" id="KAK4137105.1"/>
    </source>
</evidence>
<dbReference type="GO" id="GO:0070210">
    <property type="term" value="C:Rpd3L-Expanded complex"/>
    <property type="evidence" value="ECO:0007669"/>
    <property type="project" value="TreeGrafter"/>
</dbReference>
<dbReference type="SUPFAM" id="SSF57903">
    <property type="entry name" value="FYVE/PHD zinc finger"/>
    <property type="match status" value="1"/>
</dbReference>
<feature type="region of interest" description="Disordered" evidence="4">
    <location>
        <begin position="1"/>
        <end position="101"/>
    </location>
</feature>
<keyword evidence="7" id="KW-1185">Reference proteome</keyword>
<feature type="compositionally biased region" description="Basic and acidic residues" evidence="4">
    <location>
        <begin position="340"/>
        <end position="360"/>
    </location>
</feature>
<dbReference type="GO" id="GO:0008270">
    <property type="term" value="F:zinc ion binding"/>
    <property type="evidence" value="ECO:0007669"/>
    <property type="project" value="UniProtKB-KW"/>
</dbReference>
<feature type="compositionally biased region" description="Low complexity" evidence="4">
    <location>
        <begin position="15"/>
        <end position="29"/>
    </location>
</feature>
<evidence type="ECO:0000256" key="2">
    <source>
        <dbReference type="ARBA" id="ARBA00022771"/>
    </source>
</evidence>
<dbReference type="EMBL" id="MU853403">
    <property type="protein sequence ID" value="KAK4137105.1"/>
    <property type="molecule type" value="Genomic_DNA"/>
</dbReference>
<keyword evidence="1" id="KW-0479">Metal-binding</keyword>
<name>A0AAN6ZFE4_9PEZI</name>
<accession>A0AAN6ZFE4</accession>
<dbReference type="Pfam" id="PF20826">
    <property type="entry name" value="PHD_5"/>
    <property type="match status" value="1"/>
</dbReference>
<feature type="compositionally biased region" description="Polar residues" evidence="4">
    <location>
        <begin position="546"/>
        <end position="556"/>
    </location>
</feature>
<evidence type="ECO:0000259" key="5">
    <source>
        <dbReference type="SMART" id="SM00249"/>
    </source>
</evidence>
<evidence type="ECO:0000256" key="3">
    <source>
        <dbReference type="ARBA" id="ARBA00022833"/>
    </source>
</evidence>
<organism evidence="6 7">
    <name type="scientific">Trichocladium antarcticum</name>
    <dbReference type="NCBI Taxonomy" id="1450529"/>
    <lineage>
        <taxon>Eukaryota</taxon>
        <taxon>Fungi</taxon>
        <taxon>Dikarya</taxon>
        <taxon>Ascomycota</taxon>
        <taxon>Pezizomycotina</taxon>
        <taxon>Sordariomycetes</taxon>
        <taxon>Sordariomycetidae</taxon>
        <taxon>Sordariales</taxon>
        <taxon>Chaetomiaceae</taxon>
        <taxon>Trichocladium</taxon>
    </lineage>
</organism>
<feature type="domain" description="Zinc finger PHD-type" evidence="5">
    <location>
        <begin position="109"/>
        <end position="186"/>
    </location>
</feature>
<protein>
    <recommendedName>
        <fullName evidence="5">Zinc finger PHD-type domain-containing protein</fullName>
    </recommendedName>
</protein>
<feature type="compositionally biased region" description="Basic and acidic residues" evidence="4">
    <location>
        <begin position="458"/>
        <end position="484"/>
    </location>
</feature>
<feature type="region of interest" description="Disordered" evidence="4">
    <location>
        <begin position="542"/>
        <end position="581"/>
    </location>
</feature>
<evidence type="ECO:0000256" key="4">
    <source>
        <dbReference type="SAM" id="MobiDB-lite"/>
    </source>
</evidence>
<comment type="caution">
    <text evidence="6">The sequence shown here is derived from an EMBL/GenBank/DDBJ whole genome shotgun (WGS) entry which is preliminary data.</text>
</comment>
<dbReference type="GO" id="GO:0061188">
    <property type="term" value="P:negative regulation of rDNA heterochromatin formation"/>
    <property type="evidence" value="ECO:0007669"/>
    <property type="project" value="TreeGrafter"/>
</dbReference>
<feature type="region of interest" description="Disordered" evidence="4">
    <location>
        <begin position="212"/>
        <end position="515"/>
    </location>
</feature>
<dbReference type="InterPro" id="IPR053051">
    <property type="entry name" value="HDAC_complex_subunit"/>
</dbReference>
<keyword evidence="2" id="KW-0863">Zinc-finger</keyword>
<proteinExistence type="predicted"/>
<dbReference type="Gene3D" id="3.30.40.10">
    <property type="entry name" value="Zinc/RING finger domain, C3HC4 (zinc finger)"/>
    <property type="match status" value="1"/>
</dbReference>
<feature type="compositionally biased region" description="Polar residues" evidence="4">
    <location>
        <begin position="43"/>
        <end position="56"/>
    </location>
</feature>
<reference evidence="6" key="1">
    <citation type="journal article" date="2023" name="Mol. Phylogenet. Evol.">
        <title>Genome-scale phylogeny and comparative genomics of the fungal order Sordariales.</title>
        <authorList>
            <person name="Hensen N."/>
            <person name="Bonometti L."/>
            <person name="Westerberg I."/>
            <person name="Brannstrom I.O."/>
            <person name="Guillou S."/>
            <person name="Cros-Aarteil S."/>
            <person name="Calhoun S."/>
            <person name="Haridas S."/>
            <person name="Kuo A."/>
            <person name="Mondo S."/>
            <person name="Pangilinan J."/>
            <person name="Riley R."/>
            <person name="LaButti K."/>
            <person name="Andreopoulos B."/>
            <person name="Lipzen A."/>
            <person name="Chen C."/>
            <person name="Yan M."/>
            <person name="Daum C."/>
            <person name="Ng V."/>
            <person name="Clum A."/>
            <person name="Steindorff A."/>
            <person name="Ohm R.A."/>
            <person name="Martin F."/>
            <person name="Silar P."/>
            <person name="Natvig D.O."/>
            <person name="Lalanne C."/>
            <person name="Gautier V."/>
            <person name="Ament-Velasquez S.L."/>
            <person name="Kruys A."/>
            <person name="Hutchinson M.I."/>
            <person name="Powell A.J."/>
            <person name="Barry K."/>
            <person name="Miller A.N."/>
            <person name="Grigoriev I.V."/>
            <person name="Debuchy R."/>
            <person name="Gladieux P."/>
            <person name="Hiltunen Thoren M."/>
            <person name="Johannesson H."/>
        </authorList>
    </citation>
    <scope>NUCLEOTIDE SEQUENCE</scope>
    <source>
        <strain evidence="6">CBS 123565</strain>
    </source>
</reference>
<dbReference type="GO" id="GO:0033698">
    <property type="term" value="C:Rpd3L complex"/>
    <property type="evidence" value="ECO:0007669"/>
    <property type="project" value="TreeGrafter"/>
</dbReference>
<reference evidence="6" key="2">
    <citation type="submission" date="2023-05" db="EMBL/GenBank/DDBJ databases">
        <authorList>
            <consortium name="Lawrence Berkeley National Laboratory"/>
            <person name="Steindorff A."/>
            <person name="Hensen N."/>
            <person name="Bonometti L."/>
            <person name="Westerberg I."/>
            <person name="Brannstrom I.O."/>
            <person name="Guillou S."/>
            <person name="Cros-Aarteil S."/>
            <person name="Calhoun S."/>
            <person name="Haridas S."/>
            <person name="Kuo A."/>
            <person name="Mondo S."/>
            <person name="Pangilinan J."/>
            <person name="Riley R."/>
            <person name="Labutti K."/>
            <person name="Andreopoulos B."/>
            <person name="Lipzen A."/>
            <person name="Chen C."/>
            <person name="Yanf M."/>
            <person name="Daum C."/>
            <person name="Ng V."/>
            <person name="Clum A."/>
            <person name="Ohm R."/>
            <person name="Martin F."/>
            <person name="Silar P."/>
            <person name="Natvig D."/>
            <person name="Lalanne C."/>
            <person name="Gautier V."/>
            <person name="Ament-Velasquez S.L."/>
            <person name="Kruys A."/>
            <person name="Hutchinson M.I."/>
            <person name="Powell A.J."/>
            <person name="Barry K."/>
            <person name="Miller A.N."/>
            <person name="Grigoriev I.V."/>
            <person name="Debuchy R."/>
            <person name="Gladieux P."/>
            <person name="Thoren M.H."/>
            <person name="Johannesson H."/>
        </authorList>
    </citation>
    <scope>NUCLEOTIDE SEQUENCE</scope>
    <source>
        <strain evidence="6">CBS 123565</strain>
    </source>
</reference>
<dbReference type="InterPro" id="IPR001965">
    <property type="entry name" value="Znf_PHD"/>
</dbReference>
<dbReference type="PANTHER" id="PTHR47793">
    <property type="entry name" value="HISTONE DEACETYLASE COMPLEX SUBUNIT CTI6"/>
    <property type="match status" value="1"/>
</dbReference>
<dbReference type="GO" id="GO:0061186">
    <property type="term" value="P:negative regulation of silent mating-type cassette heterochromatin formation"/>
    <property type="evidence" value="ECO:0007669"/>
    <property type="project" value="TreeGrafter"/>
</dbReference>
<evidence type="ECO:0000256" key="1">
    <source>
        <dbReference type="ARBA" id="ARBA00022723"/>
    </source>
</evidence>
<feature type="compositionally biased region" description="Basic and acidic residues" evidence="4">
    <location>
        <begin position="222"/>
        <end position="236"/>
    </location>
</feature>
<dbReference type="InterPro" id="IPR013083">
    <property type="entry name" value="Znf_RING/FYVE/PHD"/>
</dbReference>
<gene>
    <name evidence="6" type="ORF">BT67DRAFT_448323</name>
</gene>
<feature type="compositionally biased region" description="Basic and acidic residues" evidence="4">
    <location>
        <begin position="263"/>
        <end position="276"/>
    </location>
</feature>
<dbReference type="AlphaFoldDB" id="A0AAN6ZFE4"/>
<sequence length="609" mass="66295">MAGTDPRRSSRARVTQSQSQISSSTSSISGRVERSSRYFNKGGSPQKSTSTGSLSSEPPEDTITAEDSFGTRRRTRGQVEERERIGAKAEPIDMANGGGDVQEEDEAVRCVCGNDEYQGPPPLDEDSKQGFRPTFDLDPFFSTDVTDDTAGLFVQCDVCKVWQHGGCVGIMTEESSPDEYFCEQCRQDLHKLWTASNGSVFSHYLPLKRQARATSRSASLNKETDHSPTKEREPRSGRTSSTSLASKRRSTLNSREAGYDEAEALRRAIEASKEDAPLDQPENGNKRPKRGRSDSQEYVDPVLRTMADADNAEDSDDGGAISRNGVAKSKSRSGAATRNQRTEKVSEREERERQRIETANKRKHRAERRRADGTTPSAHSDPSEELPLAARVAPAKTSPTSGGSNAAAVVATEVAKPPTTAVEPPPAAHPTPDTPPTITVQTKADRKRSHKKKGRNQYTRDRDVRDEESPARSQSRDIQKDEHGPSTNSKGGGEGGGKAHPKARGGMSSKVTMNDMKRRTTALLDFISRTQMELVGEPILGATAESPGTANGTSAAGSERTSEAGHPPAVVSGEHGEPHPRREFKELGCMEMMDSLTGRLLKWQQQYTA</sequence>